<dbReference type="PANTHER" id="PTHR11662">
    <property type="entry name" value="SOLUTE CARRIER FAMILY 17"/>
    <property type="match status" value="1"/>
</dbReference>
<feature type="transmembrane region" description="Helical" evidence="5">
    <location>
        <begin position="218"/>
        <end position="236"/>
    </location>
</feature>
<comment type="caution">
    <text evidence="7">The sequence shown here is derived from an EMBL/GenBank/DDBJ whole genome shotgun (WGS) entry which is preliminary data.</text>
</comment>
<protein>
    <submittedName>
        <fullName evidence="7">MFS transporter</fullName>
    </submittedName>
</protein>
<comment type="subcellular location">
    <subcellularLocation>
        <location evidence="1">Membrane</location>
        <topology evidence="1">Multi-pass membrane protein</topology>
    </subcellularLocation>
</comment>
<feature type="transmembrane region" description="Helical" evidence="5">
    <location>
        <begin position="292"/>
        <end position="312"/>
    </location>
</feature>
<keyword evidence="3 5" id="KW-1133">Transmembrane helix</keyword>
<keyword evidence="4 5" id="KW-0472">Membrane</keyword>
<keyword evidence="2 5" id="KW-0812">Transmembrane</keyword>
<dbReference type="Proteomes" id="UP001634747">
    <property type="component" value="Unassembled WGS sequence"/>
</dbReference>
<reference evidence="7 8" key="1">
    <citation type="submission" date="2024-12" db="EMBL/GenBank/DDBJ databases">
        <authorList>
            <person name="Lee Y."/>
        </authorList>
    </citation>
    <scope>NUCLEOTIDE SEQUENCE [LARGE SCALE GENOMIC DNA]</scope>
    <source>
        <strain evidence="7 8">03SUJ4</strain>
    </source>
</reference>
<evidence type="ECO:0000313" key="8">
    <source>
        <dbReference type="Proteomes" id="UP001634747"/>
    </source>
</evidence>
<dbReference type="InterPro" id="IPR036259">
    <property type="entry name" value="MFS_trans_sf"/>
</dbReference>
<dbReference type="Gene3D" id="1.20.1250.20">
    <property type="entry name" value="MFS general substrate transporter like domains"/>
    <property type="match status" value="2"/>
</dbReference>
<gene>
    <name evidence="7" type="ORF">ACK2TP_06410</name>
</gene>
<feature type="transmembrane region" description="Helical" evidence="5">
    <location>
        <begin position="382"/>
        <end position="401"/>
    </location>
</feature>
<feature type="domain" description="Major facilitator superfamily (MFS) profile" evidence="6">
    <location>
        <begin position="18"/>
        <end position="406"/>
    </location>
</feature>
<feature type="transmembrane region" description="Helical" evidence="5">
    <location>
        <begin position="12"/>
        <end position="31"/>
    </location>
</feature>
<feature type="transmembrane region" description="Helical" evidence="5">
    <location>
        <begin position="318"/>
        <end position="339"/>
    </location>
</feature>
<sequence>MPANQANSQPRSPATIVSLLLLFAAGLINFFDRSSLGVAATSIRAELHLSATEIGALLSVFSFAYGIAQLPLAAYLRPRNAQRTLGAGLLLWSCAQAASGAVHRFGTFLALRVVLGAGESPFYPAGVYLIRQNTAEHQRGRATAVLNLASTLGLAMAPPLLTVLMLRYGWRGMFLALGVAGTLLAVLWLLLPSTAAANDGSSGAAALPFAALLRQRTIWGMMLGFGGLNYVNWFFISWLPGYLETGRHLSIRSSGWIAATPFLAGACGALSSGVVTDLLIRQGRPAARMYRACIIVGLLLCGGTTALADAAATTRGAVVLVSAAVFFLQFAGTSGWGLVQSMAPPANVAAASALQNFGSFMLASLAPVITGRLLDRTHSFQIAFWVCGGMAVFGAACYATLTHRPIALAEVAA</sequence>
<proteinExistence type="predicted"/>
<dbReference type="SUPFAM" id="SSF103473">
    <property type="entry name" value="MFS general substrate transporter"/>
    <property type="match status" value="1"/>
</dbReference>
<dbReference type="InterPro" id="IPR020846">
    <property type="entry name" value="MFS_dom"/>
</dbReference>
<feature type="transmembrane region" description="Helical" evidence="5">
    <location>
        <begin position="172"/>
        <end position="191"/>
    </location>
</feature>
<feature type="transmembrane region" description="Helical" evidence="5">
    <location>
        <begin position="142"/>
        <end position="166"/>
    </location>
</feature>
<dbReference type="CDD" id="cd17319">
    <property type="entry name" value="MFS_ExuT_GudP_like"/>
    <property type="match status" value="1"/>
</dbReference>
<evidence type="ECO:0000313" key="7">
    <source>
        <dbReference type="EMBL" id="MFN2975389.1"/>
    </source>
</evidence>
<keyword evidence="8" id="KW-1185">Reference proteome</keyword>
<accession>A0ABW9KI42</accession>
<dbReference type="EMBL" id="JBJYXY010000001">
    <property type="protein sequence ID" value="MFN2975389.1"/>
    <property type="molecule type" value="Genomic_DNA"/>
</dbReference>
<feature type="transmembrane region" description="Helical" evidence="5">
    <location>
        <begin position="51"/>
        <end position="72"/>
    </location>
</feature>
<evidence type="ECO:0000259" key="6">
    <source>
        <dbReference type="PROSITE" id="PS50850"/>
    </source>
</evidence>
<dbReference type="InterPro" id="IPR011701">
    <property type="entry name" value="MFS"/>
</dbReference>
<feature type="transmembrane region" description="Helical" evidence="5">
    <location>
        <begin position="256"/>
        <end position="280"/>
    </location>
</feature>
<name>A0ABW9KI42_9BACT</name>
<evidence type="ECO:0000256" key="5">
    <source>
        <dbReference type="SAM" id="Phobius"/>
    </source>
</evidence>
<dbReference type="InterPro" id="IPR050382">
    <property type="entry name" value="MFS_Na/Anion_cotransporter"/>
</dbReference>
<evidence type="ECO:0000256" key="4">
    <source>
        <dbReference type="ARBA" id="ARBA00023136"/>
    </source>
</evidence>
<dbReference type="Pfam" id="PF07690">
    <property type="entry name" value="MFS_1"/>
    <property type="match status" value="1"/>
</dbReference>
<feature type="transmembrane region" description="Helical" evidence="5">
    <location>
        <begin position="346"/>
        <end position="370"/>
    </location>
</feature>
<evidence type="ECO:0000256" key="3">
    <source>
        <dbReference type="ARBA" id="ARBA00022989"/>
    </source>
</evidence>
<evidence type="ECO:0000256" key="2">
    <source>
        <dbReference type="ARBA" id="ARBA00022692"/>
    </source>
</evidence>
<dbReference type="PROSITE" id="PS50850">
    <property type="entry name" value="MFS"/>
    <property type="match status" value="1"/>
</dbReference>
<dbReference type="RefSeq" id="WP_263413083.1">
    <property type="nucleotide sequence ID" value="NZ_BAABBH010000001.1"/>
</dbReference>
<organism evidence="7 8">
    <name type="scientific">Terriglobus aquaticus</name>
    <dbReference type="NCBI Taxonomy" id="940139"/>
    <lineage>
        <taxon>Bacteria</taxon>
        <taxon>Pseudomonadati</taxon>
        <taxon>Acidobacteriota</taxon>
        <taxon>Terriglobia</taxon>
        <taxon>Terriglobales</taxon>
        <taxon>Acidobacteriaceae</taxon>
        <taxon>Terriglobus</taxon>
    </lineage>
</organism>
<dbReference type="PANTHER" id="PTHR11662:SF399">
    <property type="entry name" value="FI19708P1-RELATED"/>
    <property type="match status" value="1"/>
</dbReference>
<evidence type="ECO:0000256" key="1">
    <source>
        <dbReference type="ARBA" id="ARBA00004141"/>
    </source>
</evidence>